<proteinExistence type="predicted"/>
<comment type="caution">
    <text evidence="1">The sequence shown here is derived from an EMBL/GenBank/DDBJ whole genome shotgun (WGS) entry which is preliminary data.</text>
</comment>
<dbReference type="InterPro" id="IPR047708">
    <property type="entry name" value="CD1871A-like"/>
</dbReference>
<evidence type="ECO:0000313" key="2">
    <source>
        <dbReference type="Proteomes" id="UP000823918"/>
    </source>
</evidence>
<dbReference type="NCBIfam" id="NF040920">
    <property type="entry name" value="CD1871A_fam"/>
    <property type="match status" value="1"/>
</dbReference>
<name>A0A9D2Q3W8_9FIRM</name>
<dbReference type="AlphaFoldDB" id="A0A9D2Q3W8"/>
<evidence type="ECO:0000313" key="1">
    <source>
        <dbReference type="EMBL" id="HJC71509.1"/>
    </source>
</evidence>
<reference evidence="1" key="1">
    <citation type="journal article" date="2021" name="PeerJ">
        <title>Extensive microbial diversity within the chicken gut microbiome revealed by metagenomics and culture.</title>
        <authorList>
            <person name="Gilroy R."/>
            <person name="Ravi A."/>
            <person name="Getino M."/>
            <person name="Pursley I."/>
            <person name="Horton D.L."/>
            <person name="Alikhan N.F."/>
            <person name="Baker D."/>
            <person name="Gharbi K."/>
            <person name="Hall N."/>
            <person name="Watson M."/>
            <person name="Adriaenssens E.M."/>
            <person name="Foster-Nyarko E."/>
            <person name="Jarju S."/>
            <person name="Secka A."/>
            <person name="Antonio M."/>
            <person name="Oren A."/>
            <person name="Chaudhuri R.R."/>
            <person name="La Ragione R."/>
            <person name="Hildebrand F."/>
            <person name="Pallen M.J."/>
        </authorList>
    </citation>
    <scope>NUCLEOTIDE SEQUENCE</scope>
    <source>
        <strain evidence="1">5933</strain>
    </source>
</reference>
<accession>A0A9D2Q3W8</accession>
<dbReference type="Proteomes" id="UP000823918">
    <property type="component" value="Unassembled WGS sequence"/>
</dbReference>
<protein>
    <recommendedName>
        <fullName evidence="3">Thioredoxin</fullName>
    </recommendedName>
</protein>
<reference evidence="1" key="2">
    <citation type="submission" date="2021-04" db="EMBL/GenBank/DDBJ databases">
        <authorList>
            <person name="Gilroy R."/>
        </authorList>
    </citation>
    <scope>NUCLEOTIDE SEQUENCE</scope>
    <source>
        <strain evidence="1">5933</strain>
    </source>
</reference>
<evidence type="ECO:0008006" key="3">
    <source>
        <dbReference type="Google" id="ProtNLM"/>
    </source>
</evidence>
<dbReference type="EMBL" id="DWWA01000009">
    <property type="protein sequence ID" value="HJC71509.1"/>
    <property type="molecule type" value="Genomic_DNA"/>
</dbReference>
<organism evidence="1 2">
    <name type="scientific">Candidatus Ruthenibacterium merdavium</name>
    <dbReference type="NCBI Taxonomy" id="2838752"/>
    <lineage>
        <taxon>Bacteria</taxon>
        <taxon>Bacillati</taxon>
        <taxon>Bacillota</taxon>
        <taxon>Clostridia</taxon>
        <taxon>Eubacteriales</taxon>
        <taxon>Oscillospiraceae</taxon>
        <taxon>Ruthenibacterium</taxon>
    </lineage>
</organism>
<gene>
    <name evidence="1" type="ORF">H9698_01780</name>
</gene>
<sequence>MTKKLRITLAVCLLAVGIGFMALGAVRGEVTTVWRKAATVCLECIGLG</sequence>